<name>A0ABU6TH09_9FABA</name>
<keyword evidence="2" id="KW-0808">Transferase</keyword>
<dbReference type="Proteomes" id="UP001341840">
    <property type="component" value="Unassembled WGS sequence"/>
</dbReference>
<protein>
    <submittedName>
        <fullName evidence="4">Methyltransferase PMT21</fullName>
    </submittedName>
</protein>
<evidence type="ECO:0000256" key="2">
    <source>
        <dbReference type="ARBA" id="ARBA00022679"/>
    </source>
</evidence>
<keyword evidence="1 4" id="KW-0489">Methyltransferase</keyword>
<dbReference type="EMBL" id="JASCZI010090952">
    <property type="protein sequence ID" value="MED6148029.1"/>
    <property type="molecule type" value="Genomic_DNA"/>
</dbReference>
<dbReference type="GO" id="GO:0032259">
    <property type="term" value="P:methylation"/>
    <property type="evidence" value="ECO:0007669"/>
    <property type="project" value="UniProtKB-KW"/>
</dbReference>
<reference evidence="4 5" key="1">
    <citation type="journal article" date="2023" name="Plants (Basel)">
        <title>Bridging the Gap: Combining Genomics and Transcriptomics Approaches to Understand Stylosanthes scabra, an Orphan Legume from the Brazilian Caatinga.</title>
        <authorList>
            <person name="Ferreira-Neto J.R.C."/>
            <person name="da Silva M.D."/>
            <person name="Binneck E."/>
            <person name="de Melo N.F."/>
            <person name="da Silva R.H."/>
            <person name="de Melo A.L.T.M."/>
            <person name="Pandolfi V."/>
            <person name="Bustamante F.O."/>
            <person name="Brasileiro-Vidal A.C."/>
            <person name="Benko-Iseppon A.M."/>
        </authorList>
    </citation>
    <scope>NUCLEOTIDE SEQUENCE [LARGE SCALE GENOMIC DNA]</scope>
    <source>
        <tissue evidence="4">Leaves</tissue>
    </source>
</reference>
<dbReference type="GO" id="GO:0008168">
    <property type="term" value="F:methyltransferase activity"/>
    <property type="evidence" value="ECO:0007669"/>
    <property type="project" value="UniProtKB-KW"/>
</dbReference>
<dbReference type="InterPro" id="IPR004159">
    <property type="entry name" value="Put_SAM_MeTrfase"/>
</dbReference>
<evidence type="ECO:0000256" key="3">
    <source>
        <dbReference type="ARBA" id="ARBA00023180"/>
    </source>
</evidence>
<evidence type="ECO:0000313" key="4">
    <source>
        <dbReference type="EMBL" id="MED6148029.1"/>
    </source>
</evidence>
<organism evidence="4 5">
    <name type="scientific">Stylosanthes scabra</name>
    <dbReference type="NCBI Taxonomy" id="79078"/>
    <lineage>
        <taxon>Eukaryota</taxon>
        <taxon>Viridiplantae</taxon>
        <taxon>Streptophyta</taxon>
        <taxon>Embryophyta</taxon>
        <taxon>Tracheophyta</taxon>
        <taxon>Spermatophyta</taxon>
        <taxon>Magnoliopsida</taxon>
        <taxon>eudicotyledons</taxon>
        <taxon>Gunneridae</taxon>
        <taxon>Pentapetalae</taxon>
        <taxon>rosids</taxon>
        <taxon>fabids</taxon>
        <taxon>Fabales</taxon>
        <taxon>Fabaceae</taxon>
        <taxon>Papilionoideae</taxon>
        <taxon>50 kb inversion clade</taxon>
        <taxon>dalbergioids sensu lato</taxon>
        <taxon>Dalbergieae</taxon>
        <taxon>Pterocarpus clade</taxon>
        <taxon>Stylosanthes</taxon>
    </lineage>
</organism>
<evidence type="ECO:0000313" key="5">
    <source>
        <dbReference type="Proteomes" id="UP001341840"/>
    </source>
</evidence>
<proteinExistence type="predicted"/>
<keyword evidence="5" id="KW-1185">Reference proteome</keyword>
<comment type="caution">
    <text evidence="4">The sequence shown here is derived from an EMBL/GenBank/DDBJ whole genome shotgun (WGS) entry which is preliminary data.</text>
</comment>
<sequence>MKSMNLPECGVDYQDYTPCTDPRMEKVYGSYRLTLLECHCPPTFERKECLVPPPESIYEGMFHIIGLTSRSPISIG</sequence>
<evidence type="ECO:0000256" key="1">
    <source>
        <dbReference type="ARBA" id="ARBA00022603"/>
    </source>
</evidence>
<keyword evidence="3" id="KW-0325">Glycoprotein</keyword>
<dbReference type="Pfam" id="PF03141">
    <property type="entry name" value="Methyltransf_29"/>
    <property type="match status" value="1"/>
</dbReference>
<accession>A0ABU6TH09</accession>
<gene>
    <name evidence="4" type="primary">ERD3</name>
    <name evidence="4" type="ORF">PIB30_049364</name>
</gene>